<comment type="caution">
    <text evidence="3">The sequence shown here is derived from an EMBL/GenBank/DDBJ whole genome shotgun (WGS) entry which is preliminary data.</text>
</comment>
<name>A0A4Y2HA61_ARAVE</name>
<keyword evidence="4" id="KW-1185">Reference proteome</keyword>
<dbReference type="OrthoDB" id="6421377at2759"/>
<evidence type="ECO:0000313" key="4">
    <source>
        <dbReference type="Proteomes" id="UP000499080"/>
    </source>
</evidence>
<accession>A0A4Y2HA61</accession>
<dbReference type="Proteomes" id="UP000499080">
    <property type="component" value="Unassembled WGS sequence"/>
</dbReference>
<dbReference type="EMBL" id="BGPR01001783">
    <property type="protein sequence ID" value="GBM61788.1"/>
    <property type="molecule type" value="Genomic_DNA"/>
</dbReference>
<dbReference type="GO" id="GO:0003677">
    <property type="term" value="F:DNA binding"/>
    <property type="evidence" value="ECO:0007669"/>
    <property type="project" value="InterPro"/>
</dbReference>
<dbReference type="InterPro" id="IPR052338">
    <property type="entry name" value="Transposase_5"/>
</dbReference>
<dbReference type="InterPro" id="IPR036388">
    <property type="entry name" value="WH-like_DNA-bd_sf"/>
</dbReference>
<dbReference type="Gene3D" id="1.10.10.10">
    <property type="entry name" value="Winged helix-like DNA-binding domain superfamily/Winged helix DNA-binding domain"/>
    <property type="match status" value="1"/>
</dbReference>
<evidence type="ECO:0000259" key="2">
    <source>
        <dbReference type="Pfam" id="PF01498"/>
    </source>
</evidence>
<organism evidence="3 4">
    <name type="scientific">Araneus ventricosus</name>
    <name type="common">Orbweaver spider</name>
    <name type="synonym">Epeira ventricosa</name>
    <dbReference type="NCBI Taxonomy" id="182803"/>
    <lineage>
        <taxon>Eukaryota</taxon>
        <taxon>Metazoa</taxon>
        <taxon>Ecdysozoa</taxon>
        <taxon>Arthropoda</taxon>
        <taxon>Chelicerata</taxon>
        <taxon>Arachnida</taxon>
        <taxon>Araneae</taxon>
        <taxon>Araneomorphae</taxon>
        <taxon>Entelegynae</taxon>
        <taxon>Araneoidea</taxon>
        <taxon>Araneidae</taxon>
        <taxon>Araneus</taxon>
    </lineage>
</organism>
<sequence length="378" mass="43537">MESSGPGAETLPLGHSYPYATWKGGMLQLRPGWQKLQLRQHKVSAEKVAYGAMARNKGISVDVRNMVISHWKNGKSVSCIGQILKFSKSTVFNIVRRFKEENSVGNKQRSGRPRKFSEREERRIVRQVHINPRTRKVKLTLKCKCRFRKSVNPETVRNVLRKHKYHGRVPQKMPYISKANRKARLAFAKMCLKQSTEFWENVIFVDGSKYNIFGSDGKQKVWRTPNTALHIKNLWPTVKYGGGNQLVWGCMAISGVGNLDFIDGAMNKYVYLDILERNLKQSASNLGISRHFKLYQDNDPKPTADICKLWVLYHCPGVIKTPAQSPDINPIEHMWDYLQQKINEHNISNKQELRKHLIEEWAKINGSFCAKLIKSMSN</sequence>
<dbReference type="GO" id="GO:0006313">
    <property type="term" value="P:DNA transposition"/>
    <property type="evidence" value="ECO:0007669"/>
    <property type="project" value="InterPro"/>
</dbReference>
<dbReference type="InterPro" id="IPR002492">
    <property type="entry name" value="Transposase_Tc1-like"/>
</dbReference>
<gene>
    <name evidence="3" type="primary">TCB1_257</name>
    <name evidence="3" type="ORF">AVEN_18345_1</name>
</gene>
<dbReference type="GO" id="GO:0015074">
    <property type="term" value="P:DNA integration"/>
    <property type="evidence" value="ECO:0007669"/>
    <property type="project" value="InterPro"/>
</dbReference>
<dbReference type="Pfam" id="PF01498">
    <property type="entry name" value="HTH_Tnp_Tc3_2"/>
    <property type="match status" value="1"/>
</dbReference>
<dbReference type="PANTHER" id="PTHR23022:SF135">
    <property type="entry name" value="SI:DKEY-77F5.3"/>
    <property type="match status" value="1"/>
</dbReference>
<dbReference type="PANTHER" id="PTHR23022">
    <property type="entry name" value="TRANSPOSABLE ELEMENT-RELATED"/>
    <property type="match status" value="1"/>
</dbReference>
<protein>
    <submittedName>
        <fullName evidence="3">Transposable element Tcb1 transposase</fullName>
    </submittedName>
</protein>
<proteinExistence type="predicted"/>
<dbReference type="GO" id="GO:0005634">
    <property type="term" value="C:nucleus"/>
    <property type="evidence" value="ECO:0007669"/>
    <property type="project" value="UniProtKB-SubCell"/>
</dbReference>
<comment type="subcellular location">
    <subcellularLocation>
        <location evidence="1">Nucleus</location>
    </subcellularLocation>
</comment>
<dbReference type="InterPro" id="IPR036397">
    <property type="entry name" value="RNaseH_sf"/>
</dbReference>
<dbReference type="InterPro" id="IPR009057">
    <property type="entry name" value="Homeodomain-like_sf"/>
</dbReference>
<evidence type="ECO:0000313" key="3">
    <source>
        <dbReference type="EMBL" id="GBM61788.1"/>
    </source>
</evidence>
<dbReference type="SUPFAM" id="SSF46689">
    <property type="entry name" value="Homeodomain-like"/>
    <property type="match status" value="1"/>
</dbReference>
<dbReference type="Gene3D" id="3.30.420.10">
    <property type="entry name" value="Ribonuclease H-like superfamily/Ribonuclease H"/>
    <property type="match status" value="1"/>
</dbReference>
<evidence type="ECO:0000256" key="1">
    <source>
        <dbReference type="ARBA" id="ARBA00004123"/>
    </source>
</evidence>
<feature type="domain" description="Transposase Tc1-like" evidence="2">
    <location>
        <begin position="122"/>
        <end position="189"/>
    </location>
</feature>
<dbReference type="AlphaFoldDB" id="A0A4Y2HA61"/>
<reference evidence="3 4" key="1">
    <citation type="journal article" date="2019" name="Sci. Rep.">
        <title>Orb-weaving spider Araneus ventricosus genome elucidates the spidroin gene catalogue.</title>
        <authorList>
            <person name="Kono N."/>
            <person name="Nakamura H."/>
            <person name="Ohtoshi R."/>
            <person name="Moran D.A.P."/>
            <person name="Shinohara A."/>
            <person name="Yoshida Y."/>
            <person name="Fujiwara M."/>
            <person name="Mori M."/>
            <person name="Tomita M."/>
            <person name="Arakawa K."/>
        </authorList>
    </citation>
    <scope>NUCLEOTIDE SEQUENCE [LARGE SCALE GENOMIC DNA]</scope>
</reference>